<name>A0A7E4ULK5_PANRE</name>
<dbReference type="AlphaFoldDB" id="A0A7E4ULK5"/>
<reference evidence="2" key="2">
    <citation type="submission" date="2020-10" db="UniProtKB">
        <authorList>
            <consortium name="WormBaseParasite"/>
        </authorList>
    </citation>
    <scope>IDENTIFICATION</scope>
</reference>
<protein>
    <submittedName>
        <fullName evidence="2">Ovule protein</fullName>
    </submittedName>
</protein>
<sequence>MIPSPDAQTSFPKPLMCFRCTLGQGNTGDKHRHRLCMYKFHRMHTCWSLSVLLSDIQTENALIANERDHL</sequence>
<proteinExistence type="predicted"/>
<accession>A0A7E4ULK5</accession>
<evidence type="ECO:0000313" key="1">
    <source>
        <dbReference type="Proteomes" id="UP000492821"/>
    </source>
</evidence>
<dbReference type="WBParaSite" id="Pan_g10224.t1">
    <property type="protein sequence ID" value="Pan_g10224.t1"/>
    <property type="gene ID" value="Pan_g10224"/>
</dbReference>
<dbReference type="Proteomes" id="UP000492821">
    <property type="component" value="Unassembled WGS sequence"/>
</dbReference>
<reference evidence="1" key="1">
    <citation type="journal article" date="2013" name="Genetics">
        <title>The draft genome and transcriptome of Panagrellus redivivus are shaped by the harsh demands of a free-living lifestyle.</title>
        <authorList>
            <person name="Srinivasan J."/>
            <person name="Dillman A.R."/>
            <person name="Macchietto M.G."/>
            <person name="Heikkinen L."/>
            <person name="Lakso M."/>
            <person name="Fracchia K.M."/>
            <person name="Antoshechkin I."/>
            <person name="Mortazavi A."/>
            <person name="Wong G."/>
            <person name="Sternberg P.W."/>
        </authorList>
    </citation>
    <scope>NUCLEOTIDE SEQUENCE [LARGE SCALE GENOMIC DNA]</scope>
    <source>
        <strain evidence="1">MT8872</strain>
    </source>
</reference>
<organism evidence="1 2">
    <name type="scientific">Panagrellus redivivus</name>
    <name type="common">Microworm</name>
    <dbReference type="NCBI Taxonomy" id="6233"/>
    <lineage>
        <taxon>Eukaryota</taxon>
        <taxon>Metazoa</taxon>
        <taxon>Ecdysozoa</taxon>
        <taxon>Nematoda</taxon>
        <taxon>Chromadorea</taxon>
        <taxon>Rhabditida</taxon>
        <taxon>Tylenchina</taxon>
        <taxon>Panagrolaimomorpha</taxon>
        <taxon>Panagrolaimoidea</taxon>
        <taxon>Panagrolaimidae</taxon>
        <taxon>Panagrellus</taxon>
    </lineage>
</organism>
<evidence type="ECO:0000313" key="2">
    <source>
        <dbReference type="WBParaSite" id="Pan_g10224.t1"/>
    </source>
</evidence>
<keyword evidence="1" id="KW-1185">Reference proteome</keyword>